<dbReference type="EMBL" id="BAABJX010000016">
    <property type="protein sequence ID" value="GAA4825405.1"/>
    <property type="molecule type" value="Genomic_DNA"/>
</dbReference>
<dbReference type="InterPro" id="IPR036286">
    <property type="entry name" value="LexA/Signal_pep-like_sf"/>
</dbReference>
<keyword evidence="2" id="KW-0238">DNA-binding</keyword>
<feature type="domain" description="Peptidase S24/S26A/S26B/S26C" evidence="4">
    <location>
        <begin position="91"/>
        <end position="198"/>
    </location>
</feature>
<proteinExistence type="predicted"/>
<dbReference type="SUPFAM" id="SSF51306">
    <property type="entry name" value="LexA/Signal peptidase"/>
    <property type="match status" value="1"/>
</dbReference>
<dbReference type="Proteomes" id="UP001500298">
    <property type="component" value="Unassembled WGS sequence"/>
</dbReference>
<evidence type="ECO:0000256" key="3">
    <source>
        <dbReference type="ARBA" id="ARBA00023163"/>
    </source>
</evidence>
<evidence type="ECO:0000256" key="1">
    <source>
        <dbReference type="ARBA" id="ARBA00023015"/>
    </source>
</evidence>
<dbReference type="InterPro" id="IPR015927">
    <property type="entry name" value="Peptidase_S24_S26A/B/C"/>
</dbReference>
<protein>
    <submittedName>
        <fullName evidence="5">S24 family peptidase</fullName>
    </submittedName>
</protein>
<dbReference type="PANTHER" id="PTHR40661">
    <property type="match status" value="1"/>
</dbReference>
<dbReference type="Gene3D" id="2.10.109.10">
    <property type="entry name" value="Umud Fragment, subunit A"/>
    <property type="match status" value="1"/>
</dbReference>
<keyword evidence="6" id="KW-1185">Reference proteome</keyword>
<dbReference type="InterPro" id="IPR039418">
    <property type="entry name" value="LexA-like"/>
</dbReference>
<evidence type="ECO:0000313" key="5">
    <source>
        <dbReference type="EMBL" id="GAA4825405.1"/>
    </source>
</evidence>
<accession>A0ABP9D738</accession>
<evidence type="ECO:0000256" key="2">
    <source>
        <dbReference type="ARBA" id="ARBA00023125"/>
    </source>
</evidence>
<organism evidence="5 6">
    <name type="scientific">Algivirga pacifica</name>
    <dbReference type="NCBI Taxonomy" id="1162670"/>
    <lineage>
        <taxon>Bacteria</taxon>
        <taxon>Pseudomonadati</taxon>
        <taxon>Bacteroidota</taxon>
        <taxon>Cytophagia</taxon>
        <taxon>Cytophagales</taxon>
        <taxon>Flammeovirgaceae</taxon>
        <taxon>Algivirga</taxon>
    </lineage>
</organism>
<gene>
    <name evidence="5" type="ORF">GCM10023331_07310</name>
</gene>
<dbReference type="PANTHER" id="PTHR40661:SF3">
    <property type="entry name" value="FELS-1 PROPHAGE TRANSCRIPTIONAL REGULATOR"/>
    <property type="match status" value="1"/>
</dbReference>
<evidence type="ECO:0000313" key="6">
    <source>
        <dbReference type="Proteomes" id="UP001500298"/>
    </source>
</evidence>
<keyword evidence="3" id="KW-0804">Transcription</keyword>
<name>A0ABP9D738_9BACT</name>
<evidence type="ECO:0000259" key="4">
    <source>
        <dbReference type="Pfam" id="PF00717"/>
    </source>
</evidence>
<keyword evidence="1" id="KW-0805">Transcription regulation</keyword>
<comment type="caution">
    <text evidence="5">The sequence shown here is derived from an EMBL/GenBank/DDBJ whole genome shotgun (WGS) entry which is preliminary data.</text>
</comment>
<dbReference type="CDD" id="cd06529">
    <property type="entry name" value="S24_LexA-like"/>
    <property type="match status" value="1"/>
</dbReference>
<sequence>MFIERLSQFIENEGISIRSFEKEINASSGMISKAIRQKSGIHSKWLEEIVDKYPQLNPTWLLTGKGSMLLENERKEVKTINDPHENDVLVPVYNIEASAGIGFLNGSEYIMDQIKIPFAEKGDVAISINGDSMYPVIDDGDLAVIRQFPFHDYVMYGNIYVIVTDEASFCKVIKKSDNPETLLMRSLNKEYEDFEIPIRLIRYVYLVVGVVRMKKFI</sequence>
<dbReference type="Pfam" id="PF00717">
    <property type="entry name" value="Peptidase_S24"/>
    <property type="match status" value="1"/>
</dbReference>
<reference evidence="6" key="1">
    <citation type="journal article" date="2019" name="Int. J. Syst. Evol. Microbiol.">
        <title>The Global Catalogue of Microorganisms (GCM) 10K type strain sequencing project: providing services to taxonomists for standard genome sequencing and annotation.</title>
        <authorList>
            <consortium name="The Broad Institute Genomics Platform"/>
            <consortium name="The Broad Institute Genome Sequencing Center for Infectious Disease"/>
            <person name="Wu L."/>
            <person name="Ma J."/>
        </authorList>
    </citation>
    <scope>NUCLEOTIDE SEQUENCE [LARGE SCALE GENOMIC DNA]</scope>
    <source>
        <strain evidence="6">JCM 18326</strain>
    </source>
</reference>